<dbReference type="GO" id="GO:0005634">
    <property type="term" value="C:nucleus"/>
    <property type="evidence" value="ECO:0007669"/>
    <property type="project" value="UniProtKB-SubCell"/>
</dbReference>
<protein>
    <recommendedName>
        <fullName evidence="3">BESS domain-containing protein</fullName>
    </recommendedName>
</protein>
<evidence type="ECO:0000259" key="3">
    <source>
        <dbReference type="PROSITE" id="PS51031"/>
    </source>
</evidence>
<name>A0AAV4CYH9_9GAST</name>
<gene>
    <name evidence="4" type="ORF">PoB_006346800</name>
</gene>
<dbReference type="InterPro" id="IPR004210">
    <property type="entry name" value="BESS_motif"/>
</dbReference>
<dbReference type="Proteomes" id="UP000735302">
    <property type="component" value="Unassembled WGS sequence"/>
</dbReference>
<dbReference type="EMBL" id="BLXT01007159">
    <property type="protein sequence ID" value="GFO36963.1"/>
    <property type="molecule type" value="Genomic_DNA"/>
</dbReference>
<sequence>MANSPATQLPTVPYKRAPKRKATSTTASVVDEEILKTLQKSQNDDAMRAKSLIPSLQKLRHLETLEFRVEVQSLLISYLRRQDEEQARGSANS</sequence>
<organism evidence="4 5">
    <name type="scientific">Plakobranchus ocellatus</name>
    <dbReference type="NCBI Taxonomy" id="259542"/>
    <lineage>
        <taxon>Eukaryota</taxon>
        <taxon>Metazoa</taxon>
        <taxon>Spiralia</taxon>
        <taxon>Lophotrochozoa</taxon>
        <taxon>Mollusca</taxon>
        <taxon>Gastropoda</taxon>
        <taxon>Heterobranchia</taxon>
        <taxon>Euthyneura</taxon>
        <taxon>Panpulmonata</taxon>
        <taxon>Sacoglossa</taxon>
        <taxon>Placobranchoidea</taxon>
        <taxon>Plakobranchidae</taxon>
        <taxon>Plakobranchus</taxon>
    </lineage>
</organism>
<evidence type="ECO:0000256" key="2">
    <source>
        <dbReference type="SAM" id="MobiDB-lite"/>
    </source>
</evidence>
<feature type="compositionally biased region" description="Polar residues" evidence="2">
    <location>
        <begin position="1"/>
        <end position="10"/>
    </location>
</feature>
<dbReference type="AlphaFoldDB" id="A0AAV4CYH9"/>
<reference evidence="4 5" key="1">
    <citation type="journal article" date="2021" name="Elife">
        <title>Chloroplast acquisition without the gene transfer in kleptoplastic sea slugs, Plakobranchus ocellatus.</title>
        <authorList>
            <person name="Maeda T."/>
            <person name="Takahashi S."/>
            <person name="Yoshida T."/>
            <person name="Shimamura S."/>
            <person name="Takaki Y."/>
            <person name="Nagai Y."/>
            <person name="Toyoda A."/>
            <person name="Suzuki Y."/>
            <person name="Arimoto A."/>
            <person name="Ishii H."/>
            <person name="Satoh N."/>
            <person name="Nishiyama T."/>
            <person name="Hasebe M."/>
            <person name="Maruyama T."/>
            <person name="Minagawa J."/>
            <person name="Obokata J."/>
            <person name="Shigenobu S."/>
        </authorList>
    </citation>
    <scope>NUCLEOTIDE SEQUENCE [LARGE SCALE GENOMIC DNA]</scope>
</reference>
<proteinExistence type="predicted"/>
<dbReference type="GO" id="GO:0003677">
    <property type="term" value="F:DNA binding"/>
    <property type="evidence" value="ECO:0007669"/>
    <property type="project" value="InterPro"/>
</dbReference>
<feature type="region of interest" description="Disordered" evidence="2">
    <location>
        <begin position="1"/>
        <end position="27"/>
    </location>
</feature>
<accession>A0AAV4CYH9</accession>
<comment type="subcellular location">
    <subcellularLocation>
        <location evidence="1">Nucleus</location>
    </subcellularLocation>
</comment>
<comment type="caution">
    <text evidence="4">The sequence shown here is derived from an EMBL/GenBank/DDBJ whole genome shotgun (WGS) entry which is preliminary data.</text>
</comment>
<evidence type="ECO:0000256" key="1">
    <source>
        <dbReference type="PROSITE-ProRule" id="PRU00371"/>
    </source>
</evidence>
<feature type="domain" description="BESS" evidence="3">
    <location>
        <begin position="42"/>
        <end position="81"/>
    </location>
</feature>
<dbReference type="PROSITE" id="PS51031">
    <property type="entry name" value="BESS"/>
    <property type="match status" value="1"/>
</dbReference>
<keyword evidence="1" id="KW-0539">Nucleus</keyword>
<evidence type="ECO:0000313" key="5">
    <source>
        <dbReference type="Proteomes" id="UP000735302"/>
    </source>
</evidence>
<evidence type="ECO:0000313" key="4">
    <source>
        <dbReference type="EMBL" id="GFO36963.1"/>
    </source>
</evidence>
<keyword evidence="5" id="KW-1185">Reference proteome</keyword>